<dbReference type="Proteomes" id="UP000595917">
    <property type="component" value="Chromosome"/>
</dbReference>
<dbReference type="Gene3D" id="2.60.120.1140">
    <property type="entry name" value="Protein of unknown function DUF192"/>
    <property type="match status" value="1"/>
</dbReference>
<evidence type="ECO:0000313" key="1">
    <source>
        <dbReference type="EMBL" id="QQO11360.1"/>
    </source>
</evidence>
<protein>
    <submittedName>
        <fullName evidence="1">DUF192 domain-containing protein</fullName>
    </submittedName>
</protein>
<dbReference type="KEGG" id="bhc:JFL75_09845"/>
<dbReference type="AlphaFoldDB" id="A0A7T8BCQ2"/>
<evidence type="ECO:0000313" key="2">
    <source>
        <dbReference type="Proteomes" id="UP000595917"/>
    </source>
</evidence>
<name>A0A7T8BCQ2_9SPIR</name>
<organism evidence="1 2">
    <name type="scientific">Breznakiella homolactica</name>
    <dbReference type="NCBI Taxonomy" id="2798577"/>
    <lineage>
        <taxon>Bacteria</taxon>
        <taxon>Pseudomonadati</taxon>
        <taxon>Spirochaetota</taxon>
        <taxon>Spirochaetia</taxon>
        <taxon>Spirochaetales</taxon>
        <taxon>Breznakiellaceae</taxon>
        <taxon>Breznakiella</taxon>
    </lineage>
</organism>
<keyword evidence="2" id="KW-1185">Reference proteome</keyword>
<proteinExistence type="predicted"/>
<dbReference type="Pfam" id="PF02643">
    <property type="entry name" value="DUF192"/>
    <property type="match status" value="1"/>
</dbReference>
<reference evidence="1" key="1">
    <citation type="submission" date="2021-01" db="EMBL/GenBank/DDBJ databases">
        <title>Description of Breznakiella homolactica.</title>
        <authorList>
            <person name="Song Y."/>
            <person name="Brune A."/>
        </authorList>
    </citation>
    <scope>NUCLEOTIDE SEQUENCE</scope>
    <source>
        <strain evidence="1">RmG30</strain>
    </source>
</reference>
<dbReference type="PANTHER" id="PTHR37953:SF1">
    <property type="entry name" value="UPF0127 PROTEIN MJ1496"/>
    <property type="match status" value="1"/>
</dbReference>
<dbReference type="PANTHER" id="PTHR37953">
    <property type="entry name" value="UPF0127 PROTEIN MJ1496"/>
    <property type="match status" value="1"/>
</dbReference>
<dbReference type="InterPro" id="IPR003795">
    <property type="entry name" value="DUF192"/>
</dbReference>
<accession>A0A7T8BCQ2</accession>
<sequence length="136" mass="15078">MGGSQGVQFDKQPLTITRDNGSSVTIDAEIAVSDEQRAQGLMHRRELADGAGMLFVFSQDQMLSFWMKNTLIPLSIAFIASDGRILEIHDMEPESTIPVKSTRSARYALEVPQGWFTRAEIIPGDTADLRNVPRGR</sequence>
<gene>
    <name evidence="1" type="ORF">JFL75_09845</name>
</gene>
<dbReference type="InterPro" id="IPR038695">
    <property type="entry name" value="Saro_0823-like_sf"/>
</dbReference>
<dbReference type="EMBL" id="CP067089">
    <property type="protein sequence ID" value="QQO11360.1"/>
    <property type="molecule type" value="Genomic_DNA"/>
</dbReference>